<keyword evidence="3" id="KW-1185">Reference proteome</keyword>
<reference evidence="2 3" key="1">
    <citation type="submission" date="2024-05" db="EMBL/GenBank/DDBJ databases">
        <title>Culex pipiens pipiens assembly and annotation.</title>
        <authorList>
            <person name="Alout H."/>
            <person name="Durand T."/>
        </authorList>
    </citation>
    <scope>NUCLEOTIDE SEQUENCE [LARGE SCALE GENOMIC DNA]</scope>
    <source>
        <strain evidence="2">HA-2024</strain>
        <tissue evidence="2">Whole body</tissue>
    </source>
</reference>
<feature type="region of interest" description="Disordered" evidence="1">
    <location>
        <begin position="1"/>
        <end position="82"/>
    </location>
</feature>
<proteinExistence type="predicted"/>
<evidence type="ECO:0000256" key="1">
    <source>
        <dbReference type="SAM" id="MobiDB-lite"/>
    </source>
</evidence>
<accession>A0ABD1CK80</accession>
<sequence>MEHVATTPPELHVVQSPQLFPNVNDPRWSNRVPDSYINRPNVGRWSQETGSDNEMHPQNPEASLTIVNNDTDKRNDDEETTV</sequence>
<name>A0ABD1CK80_CULPP</name>
<dbReference type="EMBL" id="JBEHCU010011382">
    <property type="protein sequence ID" value="KAL1376805.1"/>
    <property type="molecule type" value="Genomic_DNA"/>
</dbReference>
<feature type="compositionally biased region" description="Polar residues" evidence="1">
    <location>
        <begin position="60"/>
        <end position="69"/>
    </location>
</feature>
<gene>
    <name evidence="2" type="ORF">pipiens_004288</name>
</gene>
<dbReference type="AlphaFoldDB" id="A0ABD1CK80"/>
<comment type="caution">
    <text evidence="2">The sequence shown here is derived from an EMBL/GenBank/DDBJ whole genome shotgun (WGS) entry which is preliminary data.</text>
</comment>
<organism evidence="2 3">
    <name type="scientific">Culex pipiens pipiens</name>
    <name type="common">Northern house mosquito</name>
    <dbReference type="NCBI Taxonomy" id="38569"/>
    <lineage>
        <taxon>Eukaryota</taxon>
        <taxon>Metazoa</taxon>
        <taxon>Ecdysozoa</taxon>
        <taxon>Arthropoda</taxon>
        <taxon>Hexapoda</taxon>
        <taxon>Insecta</taxon>
        <taxon>Pterygota</taxon>
        <taxon>Neoptera</taxon>
        <taxon>Endopterygota</taxon>
        <taxon>Diptera</taxon>
        <taxon>Nematocera</taxon>
        <taxon>Culicoidea</taxon>
        <taxon>Culicidae</taxon>
        <taxon>Culicinae</taxon>
        <taxon>Culicini</taxon>
        <taxon>Culex</taxon>
        <taxon>Culex</taxon>
    </lineage>
</organism>
<dbReference type="Proteomes" id="UP001562425">
    <property type="component" value="Unassembled WGS sequence"/>
</dbReference>
<evidence type="ECO:0000313" key="2">
    <source>
        <dbReference type="EMBL" id="KAL1376805.1"/>
    </source>
</evidence>
<evidence type="ECO:0000313" key="3">
    <source>
        <dbReference type="Proteomes" id="UP001562425"/>
    </source>
</evidence>
<protein>
    <submittedName>
        <fullName evidence="2">Uncharacterized protein</fullName>
    </submittedName>
</protein>